<protein>
    <submittedName>
        <fullName evidence="2">Uncharacterized protein</fullName>
    </submittedName>
</protein>
<name>A0ABN0BLI7_BACFG</name>
<keyword evidence="3" id="KW-1185">Reference proteome</keyword>
<keyword evidence="1" id="KW-1133">Transmembrane helix</keyword>
<evidence type="ECO:0000313" key="3">
    <source>
        <dbReference type="Proteomes" id="UP000005101"/>
    </source>
</evidence>
<proteinExistence type="predicted"/>
<keyword evidence="1" id="KW-0472">Membrane</keyword>
<sequence length="61" mass="7442">MLLFLHISTTYAMFMYKKSKKTAFYAYYFQIIAYFCAILRIIIQDEEESKPVRCHKNDYLQ</sequence>
<keyword evidence="1" id="KW-0812">Transmembrane</keyword>
<accession>A0ABN0BLI7</accession>
<dbReference type="Proteomes" id="UP000005101">
    <property type="component" value="Unassembled WGS sequence"/>
</dbReference>
<organism evidence="2 3">
    <name type="scientific">Bacteroides fragilis 3_1_12</name>
    <dbReference type="NCBI Taxonomy" id="457424"/>
    <lineage>
        <taxon>Bacteria</taxon>
        <taxon>Pseudomonadati</taxon>
        <taxon>Bacteroidota</taxon>
        <taxon>Bacteroidia</taxon>
        <taxon>Bacteroidales</taxon>
        <taxon>Bacteroidaceae</taxon>
        <taxon>Bacteroides</taxon>
    </lineage>
</organism>
<dbReference type="EMBL" id="EQ973214">
    <property type="protein sequence ID" value="EFR53797.1"/>
    <property type="molecule type" value="Genomic_DNA"/>
</dbReference>
<gene>
    <name evidence="2" type="ORF">BFAG_02493</name>
</gene>
<evidence type="ECO:0000256" key="1">
    <source>
        <dbReference type="SAM" id="Phobius"/>
    </source>
</evidence>
<feature type="transmembrane region" description="Helical" evidence="1">
    <location>
        <begin position="24"/>
        <end position="43"/>
    </location>
</feature>
<reference evidence="2 3" key="1">
    <citation type="submission" date="2008-12" db="EMBL/GenBank/DDBJ databases">
        <title>Annotation of Bacteroides fragilis strain 3_1_12.</title>
        <authorList>
            <consortium name="The Broad Institute Genome Sequencing Platform"/>
            <person name="Ward D."/>
            <person name="Young S.K."/>
            <person name="Kodira C.D."/>
            <person name="Zeng Q."/>
            <person name="Koehrsen M."/>
            <person name="Alvarado L."/>
            <person name="Berlin A."/>
            <person name="Borenstein D."/>
            <person name="Chen Z."/>
            <person name="Engels R."/>
            <person name="Freedman E."/>
            <person name="Gellesch M."/>
            <person name="Goldberg J."/>
            <person name="Griggs A."/>
            <person name="Gujja S."/>
            <person name="Heiman D."/>
            <person name="Hepburn T."/>
            <person name="Howarth C."/>
            <person name="Jen D."/>
            <person name="Larson L."/>
            <person name="Lewis B."/>
            <person name="Mehta T."/>
            <person name="Park D."/>
            <person name="Pearson M."/>
            <person name="Roberts A."/>
            <person name="Saif S."/>
            <person name="Shea T."/>
            <person name="Shenoy N."/>
            <person name="Sisk P."/>
            <person name="Stolte C."/>
            <person name="Sykes S."/>
            <person name="Walk T."/>
            <person name="White J."/>
            <person name="Yandava C."/>
            <person name="Allen-Vercoe E."/>
            <person name="Strauss J."/>
            <person name="Ambrose C."/>
            <person name="Lander E."/>
            <person name="Nusbaum C."/>
            <person name="Galagan J."/>
            <person name="Birren B."/>
        </authorList>
    </citation>
    <scope>NUCLEOTIDE SEQUENCE [LARGE SCALE GENOMIC DNA]</scope>
    <source>
        <strain evidence="2 3">3_1_12</strain>
    </source>
</reference>
<evidence type="ECO:0000313" key="2">
    <source>
        <dbReference type="EMBL" id="EFR53797.1"/>
    </source>
</evidence>